<accession>A0A1F7RPY8</accession>
<sequence length="377" mass="42052">MKYRIIQVGKFYPPVKGGIETHLYDLCTGIKNHVSVTVLVANETCKTVVENIDGIKIIRAANLMTFKSQPICPSLPGLLMKQQADLIHLHLPNPLTMLLTSRHISNRKLVITWHSDIIRQKYLKKVFHASTISILEKADRIIVPTEFHISNSELLQDFKDKCCIIPFGTDIDRFSAIGLNPVKTIKIRNLFNNPLILFVGRLVPYKGIDILLEAISDLDVSLIIVGKGPLKNSLFNKASELGIQNRIWFTGDIPDSELPSYYHACNIFCLPSVGKNECFGIVQMEAMAAGKPVISTKLPTGIQTVNIDGETGFQVIPGSVSSLKRAIRILIENPDLAKKMGQNGLNRARNYYNRDNTAQKILDLYNTLLGESTDDTK</sequence>
<protein>
    <recommendedName>
        <fullName evidence="5">Glycosyl transferase family 1</fullName>
    </recommendedName>
</protein>
<feature type="domain" description="Glycosyl transferase family 1" evidence="1">
    <location>
        <begin position="192"/>
        <end position="345"/>
    </location>
</feature>
<dbReference type="AlphaFoldDB" id="A0A1F7RPY8"/>
<dbReference type="Gene3D" id="3.40.50.2000">
    <property type="entry name" value="Glycogen Phosphorylase B"/>
    <property type="match status" value="2"/>
</dbReference>
<organism evidence="3 4">
    <name type="scientific">Candidatus Schekmanbacteria bacterium RBG_13_48_7</name>
    <dbReference type="NCBI Taxonomy" id="1817878"/>
    <lineage>
        <taxon>Bacteria</taxon>
        <taxon>Candidatus Schekmaniibacteriota</taxon>
    </lineage>
</organism>
<dbReference type="PANTHER" id="PTHR12526:SF634">
    <property type="entry name" value="BLL3361 PROTEIN"/>
    <property type="match status" value="1"/>
</dbReference>
<comment type="caution">
    <text evidence="3">The sequence shown here is derived from an EMBL/GenBank/DDBJ whole genome shotgun (WGS) entry which is preliminary data.</text>
</comment>
<evidence type="ECO:0000259" key="1">
    <source>
        <dbReference type="Pfam" id="PF00534"/>
    </source>
</evidence>
<name>A0A1F7RPY8_9BACT</name>
<dbReference type="SUPFAM" id="SSF53756">
    <property type="entry name" value="UDP-Glycosyltransferase/glycogen phosphorylase"/>
    <property type="match status" value="1"/>
</dbReference>
<dbReference type="Proteomes" id="UP000179266">
    <property type="component" value="Unassembled WGS sequence"/>
</dbReference>
<dbReference type="GO" id="GO:0016757">
    <property type="term" value="F:glycosyltransferase activity"/>
    <property type="evidence" value="ECO:0007669"/>
    <property type="project" value="InterPro"/>
</dbReference>
<proteinExistence type="predicted"/>
<dbReference type="Pfam" id="PF13439">
    <property type="entry name" value="Glyco_transf_4"/>
    <property type="match status" value="1"/>
</dbReference>
<feature type="domain" description="Glycosyltransferase subfamily 4-like N-terminal" evidence="2">
    <location>
        <begin position="17"/>
        <end position="173"/>
    </location>
</feature>
<evidence type="ECO:0000313" key="4">
    <source>
        <dbReference type="Proteomes" id="UP000179266"/>
    </source>
</evidence>
<evidence type="ECO:0000313" key="3">
    <source>
        <dbReference type="EMBL" id="OGL43034.1"/>
    </source>
</evidence>
<dbReference type="InterPro" id="IPR001296">
    <property type="entry name" value="Glyco_trans_1"/>
</dbReference>
<gene>
    <name evidence="3" type="ORF">A2161_01195</name>
</gene>
<evidence type="ECO:0000259" key="2">
    <source>
        <dbReference type="Pfam" id="PF13439"/>
    </source>
</evidence>
<dbReference type="PANTHER" id="PTHR12526">
    <property type="entry name" value="GLYCOSYLTRANSFERASE"/>
    <property type="match status" value="1"/>
</dbReference>
<dbReference type="InterPro" id="IPR028098">
    <property type="entry name" value="Glyco_trans_4-like_N"/>
</dbReference>
<dbReference type="Pfam" id="PF00534">
    <property type="entry name" value="Glycos_transf_1"/>
    <property type="match status" value="1"/>
</dbReference>
<reference evidence="3 4" key="1">
    <citation type="journal article" date="2016" name="Nat. Commun.">
        <title>Thousands of microbial genomes shed light on interconnected biogeochemical processes in an aquifer system.</title>
        <authorList>
            <person name="Anantharaman K."/>
            <person name="Brown C.T."/>
            <person name="Hug L.A."/>
            <person name="Sharon I."/>
            <person name="Castelle C.J."/>
            <person name="Probst A.J."/>
            <person name="Thomas B.C."/>
            <person name="Singh A."/>
            <person name="Wilkins M.J."/>
            <person name="Karaoz U."/>
            <person name="Brodie E.L."/>
            <person name="Williams K.H."/>
            <person name="Hubbard S.S."/>
            <person name="Banfield J.F."/>
        </authorList>
    </citation>
    <scope>NUCLEOTIDE SEQUENCE [LARGE SCALE GENOMIC DNA]</scope>
</reference>
<dbReference type="EMBL" id="MGDD01000294">
    <property type="protein sequence ID" value="OGL43034.1"/>
    <property type="molecule type" value="Genomic_DNA"/>
</dbReference>
<evidence type="ECO:0008006" key="5">
    <source>
        <dbReference type="Google" id="ProtNLM"/>
    </source>
</evidence>